<evidence type="ECO:0000256" key="9">
    <source>
        <dbReference type="ARBA" id="ARBA00022963"/>
    </source>
</evidence>
<dbReference type="Gene3D" id="2.60.40.150">
    <property type="entry name" value="C2 domain"/>
    <property type="match status" value="1"/>
</dbReference>
<comment type="caution">
    <text evidence="14">The sequence shown here is derived from an EMBL/GenBank/DDBJ whole genome shotgun (WGS) entry which is preliminary data.</text>
</comment>
<dbReference type="InterPro" id="IPR011402">
    <property type="entry name" value="PLipase_D_pln"/>
</dbReference>
<dbReference type="SMART" id="SM00155">
    <property type="entry name" value="PLDc"/>
    <property type="match status" value="2"/>
</dbReference>
<dbReference type="InterPro" id="IPR000008">
    <property type="entry name" value="C2_dom"/>
</dbReference>
<keyword evidence="8 11" id="KW-0106">Calcium</keyword>
<dbReference type="Pfam" id="PF00168">
    <property type="entry name" value="C2"/>
    <property type="match status" value="1"/>
</dbReference>
<evidence type="ECO:0000313" key="15">
    <source>
        <dbReference type="Proteomes" id="UP000326939"/>
    </source>
</evidence>
<dbReference type="EC" id="3.1.4.4" evidence="4 11"/>
<dbReference type="PANTHER" id="PTHR18896">
    <property type="entry name" value="PHOSPHOLIPASE D"/>
    <property type="match status" value="1"/>
</dbReference>
<dbReference type="PANTHER" id="PTHR18896:SF153">
    <property type="entry name" value="PHOSPHOLIPASE D"/>
    <property type="match status" value="1"/>
</dbReference>
<evidence type="ECO:0000256" key="8">
    <source>
        <dbReference type="ARBA" id="ARBA00022837"/>
    </source>
</evidence>
<evidence type="ECO:0000259" key="12">
    <source>
        <dbReference type="PROSITE" id="PS50004"/>
    </source>
</evidence>
<dbReference type="InterPro" id="IPR024632">
    <property type="entry name" value="PLipase_D_C"/>
</dbReference>
<keyword evidence="10" id="KW-0443">Lipid metabolism</keyword>
<dbReference type="AlphaFoldDB" id="A0A5N5NAT3"/>
<dbReference type="GO" id="GO:0009395">
    <property type="term" value="P:phospholipid catabolic process"/>
    <property type="evidence" value="ECO:0007669"/>
    <property type="project" value="TreeGrafter"/>
</dbReference>
<keyword evidence="15" id="KW-1185">Reference proteome</keyword>
<comment type="similarity">
    <text evidence="3 11">Belongs to the phospholipase D family. C2-PLD subfamily.</text>
</comment>
<sequence length="911" mass="103234">MSTETNVPRKTQSTATQSSKESVFLHGELDIWILEAKSLPNMDLASENMRKCFTMCGSYSPLCGHRPMTHSGKHSIITSDPYVSVCLAGATVAQTRVIANCENPLWDEHFCVPVAHPVAKVEFHVKDNDFLGAQLIGVVEIPAEKIISGNTINDWFPIICTSGTCLKPYPELHFSIQFKPVEDNPLYKDGVGDGPEYKGVPNTYFPLRKGGSVTLYQDAHVPDAVLPKISLDDGKVFQHSSCWEDICHAILEAHNLIYIVGWSVYHRVKLVREPTKPLPAGGELTLGELLKYKSEEGVRVVMLIWDDKTSHDTFCLKMAIQVVGTLFSHHQKCVILDTQSSGNNRKITSFIGGLDLCDGRYDTPEHRLFRDLDTVFENDFHNPTFPDFIYCKTILLDGFCSALYLIKQEMLKGENWFNALISIVSVLCSNTKNPRQPWHDLHCKIEGPAAYDILTNFEQRWKKATKWRRIKKVTRWHDDALIKLERISWILTPSSSPDGDKIVHVTDEGDPENWHVQVFRSIDSGSVKGFPKSTQEAVAQNLVCGKNLKVDKSIHTAYVKAIRSAQHFIYIENQYFLGSSYYWPSYKNAGADNLVPMELALKIAGKIRANERFSVYIVIPMWPEGVPTSAPVQEILYWQVRLVLILCNNYLLHGKQYFLYLLITPLRSHARLHVYLNFARGRAMHHFGDGVGQTMAMMYRIIANELEKAGLSHKCHPQDYLNFYCLGKRENSPHNSSEMNQQTENRSLAAAQKFRRFMIYVHAKGMIVDDEYVIMGSANINQRSLDGSRDTEIAMGAYQPTHTWARKNSHPHGQVYGYRMSLWAEHLGILEKAFDEPQKLECMKLVNRTSRKNWKAYVSEESKEMRGNLMQYPIQVSRSGKVSAIPGHETFPDVGGKVLGASTNLPDVLTT</sequence>
<evidence type="ECO:0000256" key="10">
    <source>
        <dbReference type="ARBA" id="ARBA00023098"/>
    </source>
</evidence>
<dbReference type="SUPFAM" id="SSF49562">
    <property type="entry name" value="C2 domain (Calcium/lipid-binding domain, CaLB)"/>
    <property type="match status" value="1"/>
</dbReference>
<reference evidence="15" key="1">
    <citation type="journal article" date="2019" name="Gigascience">
        <title>De novo genome assembly of the endangered Acer yangbiense, a plant species with extremely small populations endemic to Yunnan Province, China.</title>
        <authorList>
            <person name="Yang J."/>
            <person name="Wariss H.M."/>
            <person name="Tao L."/>
            <person name="Zhang R."/>
            <person name="Yun Q."/>
            <person name="Hollingsworth P."/>
            <person name="Dao Z."/>
            <person name="Luo G."/>
            <person name="Guo H."/>
            <person name="Ma Y."/>
            <person name="Sun W."/>
        </authorList>
    </citation>
    <scope>NUCLEOTIDE SEQUENCE [LARGE SCALE GENOMIC DNA]</scope>
    <source>
        <strain evidence="15">cv. br00</strain>
    </source>
</reference>
<accession>A0A5N5NAT3</accession>
<dbReference type="SUPFAM" id="SSF56024">
    <property type="entry name" value="Phospholipase D/nuclease"/>
    <property type="match status" value="2"/>
</dbReference>
<evidence type="ECO:0000256" key="5">
    <source>
        <dbReference type="ARBA" id="ARBA00022723"/>
    </source>
</evidence>
<dbReference type="Pfam" id="PF13091">
    <property type="entry name" value="PLDc_2"/>
    <property type="match status" value="1"/>
</dbReference>
<evidence type="ECO:0000256" key="4">
    <source>
        <dbReference type="ARBA" id="ARBA00012027"/>
    </source>
</evidence>
<evidence type="ECO:0000256" key="1">
    <source>
        <dbReference type="ARBA" id="ARBA00000798"/>
    </source>
</evidence>
<keyword evidence="5" id="KW-0479">Metal-binding</keyword>
<evidence type="ECO:0000256" key="6">
    <source>
        <dbReference type="ARBA" id="ARBA00022737"/>
    </source>
</evidence>
<dbReference type="GO" id="GO:0005886">
    <property type="term" value="C:plasma membrane"/>
    <property type="evidence" value="ECO:0007669"/>
    <property type="project" value="TreeGrafter"/>
</dbReference>
<dbReference type="GO" id="GO:0046470">
    <property type="term" value="P:phosphatidylcholine metabolic process"/>
    <property type="evidence" value="ECO:0007669"/>
    <property type="project" value="InterPro"/>
</dbReference>
<dbReference type="InterPro" id="IPR015679">
    <property type="entry name" value="PLipase_D_fam"/>
</dbReference>
<feature type="domain" description="PLD phosphodiesterase" evidence="13">
    <location>
        <begin position="325"/>
        <end position="360"/>
    </location>
</feature>
<comment type="catalytic activity">
    <reaction evidence="1 11">
        <text>a 1,2-diacyl-sn-glycero-3-phosphocholine + H2O = a 1,2-diacyl-sn-glycero-3-phosphate + choline + H(+)</text>
        <dbReference type="Rhea" id="RHEA:14445"/>
        <dbReference type="ChEBI" id="CHEBI:15354"/>
        <dbReference type="ChEBI" id="CHEBI:15377"/>
        <dbReference type="ChEBI" id="CHEBI:15378"/>
        <dbReference type="ChEBI" id="CHEBI:57643"/>
        <dbReference type="ChEBI" id="CHEBI:58608"/>
        <dbReference type="EC" id="3.1.4.4"/>
    </reaction>
</comment>
<dbReference type="InterPro" id="IPR035892">
    <property type="entry name" value="C2_domain_sf"/>
</dbReference>
<dbReference type="PROSITE" id="PS50035">
    <property type="entry name" value="PLD"/>
    <property type="match status" value="2"/>
</dbReference>
<feature type="domain" description="C2" evidence="12">
    <location>
        <begin position="9"/>
        <end position="156"/>
    </location>
</feature>
<dbReference type="PROSITE" id="PS50004">
    <property type="entry name" value="C2"/>
    <property type="match status" value="1"/>
</dbReference>
<dbReference type="GO" id="GO:0004630">
    <property type="term" value="F:phospholipase D activity"/>
    <property type="evidence" value="ECO:0007669"/>
    <property type="project" value="UniProtKB-EC"/>
</dbReference>
<evidence type="ECO:0000256" key="11">
    <source>
        <dbReference type="PIRNR" id="PIRNR036470"/>
    </source>
</evidence>
<keyword evidence="7 11" id="KW-0378">Hydrolase</keyword>
<feature type="domain" description="PLD phosphodiesterase" evidence="13">
    <location>
        <begin position="757"/>
        <end position="784"/>
    </location>
</feature>
<evidence type="ECO:0000259" key="13">
    <source>
        <dbReference type="PROSITE" id="PS50035"/>
    </source>
</evidence>
<dbReference type="SMART" id="SM00239">
    <property type="entry name" value="C2"/>
    <property type="match status" value="1"/>
</dbReference>
<comment type="cofactor">
    <cofactor evidence="2 11">
        <name>Ca(2+)</name>
        <dbReference type="ChEBI" id="CHEBI:29108"/>
    </cofactor>
</comment>
<dbReference type="Gene3D" id="3.30.870.10">
    <property type="entry name" value="Endonuclease Chain A"/>
    <property type="match status" value="2"/>
</dbReference>
<comment type="function">
    <text evidence="11">Hydrolyzes glycerol-phospholipids at the terminal phosphodiesteric bond.</text>
</comment>
<dbReference type="InterPro" id="IPR001736">
    <property type="entry name" value="PLipase_D/transphosphatidylase"/>
</dbReference>
<dbReference type="EMBL" id="VDCV01000003">
    <property type="protein sequence ID" value="KAB5563713.1"/>
    <property type="molecule type" value="Genomic_DNA"/>
</dbReference>
<gene>
    <name evidence="14" type="ORF">DKX38_003767</name>
</gene>
<keyword evidence="6" id="KW-0677">Repeat</keyword>
<name>A0A5N5NAT3_9ROSI</name>
<evidence type="ECO:0000256" key="7">
    <source>
        <dbReference type="ARBA" id="ARBA00022801"/>
    </source>
</evidence>
<dbReference type="GO" id="GO:0005509">
    <property type="term" value="F:calcium ion binding"/>
    <property type="evidence" value="ECO:0007669"/>
    <property type="project" value="InterPro"/>
</dbReference>
<organism evidence="14 15">
    <name type="scientific">Salix brachista</name>
    <dbReference type="NCBI Taxonomy" id="2182728"/>
    <lineage>
        <taxon>Eukaryota</taxon>
        <taxon>Viridiplantae</taxon>
        <taxon>Streptophyta</taxon>
        <taxon>Embryophyta</taxon>
        <taxon>Tracheophyta</taxon>
        <taxon>Spermatophyta</taxon>
        <taxon>Magnoliopsida</taxon>
        <taxon>eudicotyledons</taxon>
        <taxon>Gunneridae</taxon>
        <taxon>Pentapetalae</taxon>
        <taxon>rosids</taxon>
        <taxon>fabids</taxon>
        <taxon>Malpighiales</taxon>
        <taxon>Salicaceae</taxon>
        <taxon>Saliceae</taxon>
        <taxon>Salix</taxon>
    </lineage>
</organism>
<dbReference type="Pfam" id="PF12357">
    <property type="entry name" value="PLD_C"/>
    <property type="match status" value="1"/>
</dbReference>
<protein>
    <recommendedName>
        <fullName evidence="4 11">Phospholipase D</fullName>
        <ecNumber evidence="4 11">3.1.4.4</ecNumber>
    </recommendedName>
</protein>
<dbReference type="InterPro" id="IPR025202">
    <property type="entry name" value="PLD-like_dom"/>
</dbReference>
<dbReference type="Proteomes" id="UP000326939">
    <property type="component" value="Chromosome 3"/>
</dbReference>
<evidence type="ECO:0000256" key="3">
    <source>
        <dbReference type="ARBA" id="ARBA00010683"/>
    </source>
</evidence>
<proteinExistence type="inferred from homology"/>
<evidence type="ECO:0000313" key="14">
    <source>
        <dbReference type="EMBL" id="KAB5563713.1"/>
    </source>
</evidence>
<evidence type="ECO:0000256" key="2">
    <source>
        <dbReference type="ARBA" id="ARBA00001913"/>
    </source>
</evidence>
<dbReference type="PIRSF" id="PIRSF036470">
    <property type="entry name" value="PLD_plant"/>
    <property type="match status" value="1"/>
</dbReference>
<dbReference type="CDD" id="cd04015">
    <property type="entry name" value="C2_plant_PLD"/>
    <property type="match status" value="1"/>
</dbReference>
<keyword evidence="9 11" id="KW-0442">Lipid degradation</keyword>